<name>A0A4R5NFQ5_9LACO</name>
<evidence type="ECO:0000256" key="6">
    <source>
        <dbReference type="ARBA" id="ARBA00048859"/>
    </source>
</evidence>
<dbReference type="AlphaFoldDB" id="A0A4R5NFQ5"/>
<dbReference type="OrthoDB" id="9774690at2"/>
<feature type="binding site" evidence="7">
    <location>
        <position position="129"/>
    </location>
    <ligand>
        <name>carbamoyl phosphate</name>
        <dbReference type="ChEBI" id="CHEBI:58228"/>
    </ligand>
</feature>
<feature type="binding site" evidence="7">
    <location>
        <position position="77"/>
    </location>
    <ligand>
        <name>L-aspartate</name>
        <dbReference type="ChEBI" id="CHEBI:29991"/>
    </ligand>
</feature>
<dbReference type="InterPro" id="IPR002082">
    <property type="entry name" value="Asp_carbamoyltransf"/>
</dbReference>
<dbReference type="Pfam" id="PF02729">
    <property type="entry name" value="OTCace_N"/>
    <property type="match status" value="1"/>
</dbReference>
<dbReference type="EMBL" id="PUFN01000017">
    <property type="protein sequence ID" value="TDG72162.1"/>
    <property type="molecule type" value="Genomic_DNA"/>
</dbReference>
<dbReference type="NCBIfam" id="NF002032">
    <property type="entry name" value="PRK00856.1"/>
    <property type="match status" value="1"/>
</dbReference>
<proteinExistence type="inferred from homology"/>
<dbReference type="Pfam" id="PF00185">
    <property type="entry name" value="OTCace"/>
    <property type="match status" value="1"/>
</dbReference>
<evidence type="ECO:0000259" key="9">
    <source>
        <dbReference type="Pfam" id="PF02729"/>
    </source>
</evidence>
<comment type="subunit">
    <text evidence="7">Heterododecamer (2C3:3R2) of six catalytic PyrB chains organized as two trimers (C3), and six regulatory PyrI chains organized as three dimers (R2).</text>
</comment>
<feature type="binding site" evidence="7">
    <location>
        <position position="258"/>
    </location>
    <ligand>
        <name>carbamoyl phosphate</name>
        <dbReference type="ChEBI" id="CHEBI:58228"/>
    </ligand>
</feature>
<evidence type="ECO:0000313" key="10">
    <source>
        <dbReference type="EMBL" id="TDG72162.1"/>
    </source>
</evidence>
<feature type="binding site" evidence="7">
    <location>
        <position position="257"/>
    </location>
    <ligand>
        <name>carbamoyl phosphate</name>
        <dbReference type="ChEBI" id="CHEBI:58228"/>
    </ligand>
</feature>
<evidence type="ECO:0000256" key="4">
    <source>
        <dbReference type="ARBA" id="ARBA00022975"/>
    </source>
</evidence>
<dbReference type="PANTHER" id="PTHR45753">
    <property type="entry name" value="ORNITHINE CARBAMOYLTRANSFERASE, MITOCHONDRIAL"/>
    <property type="match status" value="1"/>
</dbReference>
<dbReference type="GO" id="GO:0016597">
    <property type="term" value="F:amino acid binding"/>
    <property type="evidence" value="ECO:0007669"/>
    <property type="project" value="InterPro"/>
</dbReference>
<comment type="pathway">
    <text evidence="1 7">Pyrimidine metabolism; UMP biosynthesis via de novo pathway; (S)-dihydroorotate from bicarbonate: step 2/3.</text>
</comment>
<dbReference type="Gene3D" id="3.40.50.1370">
    <property type="entry name" value="Aspartate/ornithine carbamoyltransferase"/>
    <property type="match status" value="2"/>
</dbReference>
<dbReference type="GO" id="GO:0006207">
    <property type="term" value="P:'de novo' pyrimidine nucleobase biosynthetic process"/>
    <property type="evidence" value="ECO:0007669"/>
    <property type="project" value="InterPro"/>
</dbReference>
<feature type="binding site" evidence="7">
    <location>
        <position position="132"/>
    </location>
    <ligand>
        <name>carbamoyl phosphate</name>
        <dbReference type="ChEBI" id="CHEBI:58228"/>
    </ligand>
</feature>
<dbReference type="SUPFAM" id="SSF53671">
    <property type="entry name" value="Aspartate/ornithine carbamoyltransferase"/>
    <property type="match status" value="1"/>
</dbReference>
<dbReference type="InterPro" id="IPR006130">
    <property type="entry name" value="Asp/Orn_carbamoylTrfase"/>
</dbReference>
<dbReference type="InterPro" id="IPR006131">
    <property type="entry name" value="Asp_carbamoyltransf_Asp/Orn-bd"/>
</dbReference>
<evidence type="ECO:0000256" key="1">
    <source>
        <dbReference type="ARBA" id="ARBA00004852"/>
    </source>
</evidence>
<dbReference type="InterPro" id="IPR006132">
    <property type="entry name" value="Asp/Orn_carbamoyltranf_P-bd"/>
</dbReference>
<comment type="caution">
    <text evidence="10">The sequence shown here is derived from an EMBL/GenBank/DDBJ whole genome shotgun (WGS) entry which is preliminary data.</text>
</comment>
<dbReference type="EC" id="2.1.3.2" evidence="7"/>
<dbReference type="STRING" id="1612.ABB44_10875"/>
<dbReference type="NCBIfam" id="TIGR00670">
    <property type="entry name" value="asp_carb_tr"/>
    <property type="match status" value="1"/>
</dbReference>
<dbReference type="PROSITE" id="PS00097">
    <property type="entry name" value="CARBAMOYLTRANSFERASE"/>
    <property type="match status" value="1"/>
</dbReference>
<evidence type="ECO:0000256" key="2">
    <source>
        <dbReference type="ARBA" id="ARBA00008896"/>
    </source>
</evidence>
<evidence type="ECO:0000259" key="8">
    <source>
        <dbReference type="Pfam" id="PF00185"/>
    </source>
</evidence>
<comment type="catalytic activity">
    <reaction evidence="6 7">
        <text>carbamoyl phosphate + L-aspartate = N-carbamoyl-L-aspartate + phosphate + H(+)</text>
        <dbReference type="Rhea" id="RHEA:20013"/>
        <dbReference type="ChEBI" id="CHEBI:15378"/>
        <dbReference type="ChEBI" id="CHEBI:29991"/>
        <dbReference type="ChEBI" id="CHEBI:32814"/>
        <dbReference type="ChEBI" id="CHEBI:43474"/>
        <dbReference type="ChEBI" id="CHEBI:58228"/>
        <dbReference type="EC" id="2.1.3.2"/>
    </reaction>
</comment>
<feature type="binding site" evidence="7">
    <location>
        <position position="50"/>
    </location>
    <ligand>
        <name>carbamoyl phosphate</name>
        <dbReference type="ChEBI" id="CHEBI:58228"/>
    </ligand>
</feature>
<evidence type="ECO:0000256" key="5">
    <source>
        <dbReference type="ARBA" id="ARBA00043884"/>
    </source>
</evidence>
<sequence length="316" mass="35253">MKNILSMSQLSNEEVLNLIDSAIDFKAGKKSEIGQDKFAINLFFENSTRTKSSFQVAEMKLGMKEIEFEASTSSTSKGETLYDTVKTEESIGASVAVIRHSQDKYYEDLVNNHNLKIHIINGGDGTGQHPSQSLLDLMTIYEHFGSFDGLKVGIIGDLSHSRVAHSNAEILTRLGASVCFGGLDSWYTPEFAEIGPHMSVDELCQEMDVVMLLRVQHERLSAEENKNFSKADYFEKYGLDMDRVNMMKPDAMIMHPAPVNRGAEIADDVVECDKSYIFPQMANGVFMRMAMIEAVLEGDNAEDELTGQKCKIVLHK</sequence>
<evidence type="ECO:0000313" key="11">
    <source>
        <dbReference type="Proteomes" id="UP000295257"/>
    </source>
</evidence>
<feature type="binding site" evidence="7">
    <location>
        <position position="49"/>
    </location>
    <ligand>
        <name>carbamoyl phosphate</name>
        <dbReference type="ChEBI" id="CHEBI:58228"/>
    </ligand>
</feature>
<dbReference type="PRINTS" id="PR00101">
    <property type="entry name" value="ATCASE"/>
</dbReference>
<keyword evidence="4 7" id="KW-0665">Pyrimidine biosynthesis</keyword>
<evidence type="ECO:0000256" key="3">
    <source>
        <dbReference type="ARBA" id="ARBA00022679"/>
    </source>
</evidence>
<dbReference type="GO" id="GO:0006520">
    <property type="term" value="P:amino acid metabolic process"/>
    <property type="evidence" value="ECO:0007669"/>
    <property type="project" value="InterPro"/>
</dbReference>
<dbReference type="GO" id="GO:0004070">
    <property type="term" value="F:aspartate carbamoyltransferase activity"/>
    <property type="evidence" value="ECO:0007669"/>
    <property type="project" value="UniProtKB-UniRule"/>
</dbReference>
<organism evidence="10 11">
    <name type="scientific">Companilactobacillus farciminis</name>
    <dbReference type="NCBI Taxonomy" id="1612"/>
    <lineage>
        <taxon>Bacteria</taxon>
        <taxon>Bacillati</taxon>
        <taxon>Bacillota</taxon>
        <taxon>Bacilli</taxon>
        <taxon>Lactobacillales</taxon>
        <taxon>Lactobacillaceae</taxon>
        <taxon>Companilactobacillus</taxon>
    </lineage>
</organism>
<gene>
    <name evidence="7" type="primary">pyrB</name>
    <name evidence="10" type="ORF">C5L30_000973</name>
</gene>
<evidence type="ECO:0000256" key="7">
    <source>
        <dbReference type="HAMAP-Rule" id="MF_00001"/>
    </source>
</evidence>
<feature type="domain" description="Aspartate/ornithine carbamoyltransferase Asp/Orn-binding" evidence="8">
    <location>
        <begin position="148"/>
        <end position="293"/>
    </location>
</feature>
<accession>A0A4R5NFQ5</accession>
<feature type="domain" description="Aspartate/ornithine carbamoyltransferase carbamoyl-P binding" evidence="9">
    <location>
        <begin position="2"/>
        <end position="142"/>
    </location>
</feature>
<feature type="binding site" evidence="7">
    <location>
        <position position="99"/>
    </location>
    <ligand>
        <name>carbamoyl phosphate</name>
        <dbReference type="ChEBI" id="CHEBI:58228"/>
    </ligand>
</feature>
<comment type="function">
    <text evidence="5 7">Catalyzes the condensation of carbamoyl phosphate and aspartate to form carbamoyl aspartate and inorganic phosphate, the committed step in the de novo pyrimidine nucleotide biosynthesis pathway.</text>
</comment>
<dbReference type="FunFam" id="3.40.50.1370:FF:000011">
    <property type="entry name" value="Aspartate carbamoyltransferase"/>
    <property type="match status" value="1"/>
</dbReference>
<keyword evidence="11" id="KW-1185">Reference proteome</keyword>
<dbReference type="RefSeq" id="WP_010020054.1">
    <property type="nucleotide sequence ID" value="NZ_BHYW01000047.1"/>
</dbReference>
<dbReference type="GO" id="GO:0044205">
    <property type="term" value="P:'de novo' UMP biosynthetic process"/>
    <property type="evidence" value="ECO:0007669"/>
    <property type="project" value="UniProtKB-UniRule"/>
</dbReference>
<comment type="similarity">
    <text evidence="2 7">Belongs to the aspartate/ornithine carbamoyltransferase superfamily. ATCase family.</text>
</comment>
<keyword evidence="3 7" id="KW-0808">Transferase</keyword>
<dbReference type="PANTHER" id="PTHR45753:SF6">
    <property type="entry name" value="ASPARTATE CARBAMOYLTRANSFERASE"/>
    <property type="match status" value="1"/>
</dbReference>
<dbReference type="PRINTS" id="PR00100">
    <property type="entry name" value="AOTCASE"/>
</dbReference>
<reference evidence="10 11" key="1">
    <citation type="journal article" date="2019" name="Appl. Microbiol. Biotechnol.">
        <title>Uncovering carbohydrate metabolism through a genotype-phenotype association study of 56 lactic acid bacteria genomes.</title>
        <authorList>
            <person name="Buron-Moles G."/>
            <person name="Chailyan A."/>
            <person name="Dolejs I."/>
            <person name="Forster J."/>
            <person name="Miks M.H."/>
        </authorList>
    </citation>
    <scope>NUCLEOTIDE SEQUENCE [LARGE SCALE GENOMIC DNA]</scope>
    <source>
        <strain evidence="10 11">ATCC 29644</strain>
    </source>
</reference>
<dbReference type="HAMAP" id="MF_00001">
    <property type="entry name" value="Asp_carb_tr"/>
    <property type="match status" value="1"/>
</dbReference>
<dbReference type="GO" id="GO:0005829">
    <property type="term" value="C:cytosol"/>
    <property type="evidence" value="ECO:0007669"/>
    <property type="project" value="TreeGrafter"/>
</dbReference>
<dbReference type="UniPathway" id="UPA00070">
    <property type="reaction ID" value="UER00116"/>
</dbReference>
<feature type="binding site" evidence="7">
    <location>
        <position position="214"/>
    </location>
    <ligand>
        <name>L-aspartate</name>
        <dbReference type="ChEBI" id="CHEBI:29991"/>
    </ligand>
</feature>
<protein>
    <recommendedName>
        <fullName evidence="7">Aspartate carbamoyltransferase</fullName>
        <ecNumber evidence="7">2.1.3.2</ecNumber>
    </recommendedName>
    <alternativeName>
        <fullName evidence="7">Aspartate transcarbamylase</fullName>
        <shortName evidence="7">ATCase</shortName>
    </alternativeName>
</protein>
<dbReference type="Proteomes" id="UP000295257">
    <property type="component" value="Unassembled WGS sequence"/>
</dbReference>
<dbReference type="InterPro" id="IPR036901">
    <property type="entry name" value="Asp/Orn_carbamoylTrfase_sf"/>
</dbReference>
<feature type="binding site" evidence="7">
    <location>
        <position position="162"/>
    </location>
    <ligand>
        <name>L-aspartate</name>
        <dbReference type="ChEBI" id="CHEBI:29991"/>
    </ligand>
</feature>